<dbReference type="GO" id="GO:0160206">
    <property type="term" value="F:tRNA (cytidine(32)/uridine(32)-2'-O)-methyltransferase activity"/>
    <property type="evidence" value="ECO:0007669"/>
    <property type="project" value="UniProtKB-EC"/>
</dbReference>
<keyword evidence="2" id="KW-0489">Methyltransferase</keyword>
<dbReference type="GO" id="GO:0032259">
    <property type="term" value="P:methylation"/>
    <property type="evidence" value="ECO:0007669"/>
    <property type="project" value="UniProtKB-KW"/>
</dbReference>
<feature type="compositionally biased region" description="Basic and acidic residues" evidence="1">
    <location>
        <begin position="1"/>
        <end position="10"/>
    </location>
</feature>
<dbReference type="EC" id="2.1.1.200" evidence="2"/>
<proteinExistence type="predicted"/>
<feature type="compositionally biased region" description="Basic and acidic residues" evidence="1">
    <location>
        <begin position="20"/>
        <end position="32"/>
    </location>
</feature>
<feature type="compositionally biased region" description="Low complexity" evidence="1">
    <location>
        <begin position="220"/>
        <end position="235"/>
    </location>
</feature>
<name>A0A6J4KGX5_9BACT</name>
<feature type="non-terminal residue" evidence="2">
    <location>
        <position position="1"/>
    </location>
</feature>
<dbReference type="AlphaFoldDB" id="A0A6J4KGX5"/>
<sequence length="265" mass="26824">GSRRAGRDRGGAVGNAGPGERGRDHPGDEELRAGAAAPGEPGGVGPVAHRGDRARHGRDRGAHRDPRLAAGRPGGLRLRGGDDRALAPGQARPDPPALAGAGAAGARAGRGGGARRPGGDPLRPRGPRPFQRGAGPVPPHGAHPHQPGARLAEPGAGGAGDGLRAVDGRRGRGAALPRPAPRGAAPHRGVPGDALRGRGARPLVRGLLQEPPDGERHAHPAGARAPLRPGPARSRLPPRHLHRDREVPAAEGGLQRGVGGERKRL</sequence>
<feature type="non-terminal residue" evidence="2">
    <location>
        <position position="265"/>
    </location>
</feature>
<protein>
    <submittedName>
        <fullName evidence="2">tRNA (Cytidine(32)/uridine(32)-2'-O)-methyltransferase</fullName>
        <ecNumber evidence="2">2.1.1.200</ecNumber>
    </submittedName>
</protein>
<feature type="compositionally biased region" description="Low complexity" evidence="1">
    <location>
        <begin position="97"/>
        <end position="107"/>
    </location>
</feature>
<gene>
    <name evidence="2" type="ORF">AVDCRST_MAG68-737</name>
</gene>
<evidence type="ECO:0000313" key="2">
    <source>
        <dbReference type="EMBL" id="CAA9304757.1"/>
    </source>
</evidence>
<keyword evidence="2" id="KW-0808">Transferase</keyword>
<feature type="compositionally biased region" description="Low complexity" evidence="1">
    <location>
        <begin position="173"/>
        <end position="192"/>
    </location>
</feature>
<organism evidence="2">
    <name type="scientific">uncultured Gemmatimonadota bacterium</name>
    <dbReference type="NCBI Taxonomy" id="203437"/>
    <lineage>
        <taxon>Bacteria</taxon>
        <taxon>Pseudomonadati</taxon>
        <taxon>Gemmatimonadota</taxon>
        <taxon>environmental samples</taxon>
    </lineage>
</organism>
<feature type="region of interest" description="Disordered" evidence="1">
    <location>
        <begin position="1"/>
        <end position="265"/>
    </location>
</feature>
<accession>A0A6J4KGX5</accession>
<reference evidence="2" key="1">
    <citation type="submission" date="2020-02" db="EMBL/GenBank/DDBJ databases">
        <authorList>
            <person name="Meier V. D."/>
        </authorList>
    </citation>
    <scope>NUCLEOTIDE SEQUENCE</scope>
    <source>
        <strain evidence="2">AVDCRST_MAG68</strain>
    </source>
</reference>
<dbReference type="EMBL" id="CADCTW010000042">
    <property type="protein sequence ID" value="CAA9304757.1"/>
    <property type="molecule type" value="Genomic_DNA"/>
</dbReference>
<evidence type="ECO:0000256" key="1">
    <source>
        <dbReference type="SAM" id="MobiDB-lite"/>
    </source>
</evidence>